<evidence type="ECO:0000313" key="4">
    <source>
        <dbReference type="Proteomes" id="UP000494245"/>
    </source>
</evidence>
<name>A0A6V8LJS8_9BACT</name>
<dbReference type="EMBL" id="BLTE01000002">
    <property type="protein sequence ID" value="GFK92973.1"/>
    <property type="molecule type" value="Genomic_DNA"/>
</dbReference>
<dbReference type="GO" id="GO:0006633">
    <property type="term" value="P:fatty acid biosynthetic process"/>
    <property type="evidence" value="ECO:0007669"/>
    <property type="project" value="InterPro"/>
</dbReference>
<dbReference type="EC" id="2.1.3.10" evidence="3"/>
<dbReference type="GO" id="GO:0003989">
    <property type="term" value="F:acetyl-CoA carboxylase activity"/>
    <property type="evidence" value="ECO:0007669"/>
    <property type="project" value="InterPro"/>
</dbReference>
<evidence type="ECO:0000313" key="3">
    <source>
        <dbReference type="EMBL" id="GFK92973.1"/>
    </source>
</evidence>
<comment type="caution">
    <text evidence="3">The sequence shown here is derived from an EMBL/GenBank/DDBJ whole genome shotgun (WGS) entry which is preliminary data.</text>
</comment>
<dbReference type="SUPFAM" id="SSF52096">
    <property type="entry name" value="ClpP/crotonase"/>
    <property type="match status" value="1"/>
</dbReference>
<dbReference type="GO" id="GO:0005975">
    <property type="term" value="P:carbohydrate metabolic process"/>
    <property type="evidence" value="ECO:0007669"/>
    <property type="project" value="InterPro"/>
</dbReference>
<evidence type="ECO:0000256" key="1">
    <source>
        <dbReference type="ARBA" id="ARBA00022679"/>
    </source>
</evidence>
<keyword evidence="4" id="KW-1185">Reference proteome</keyword>
<dbReference type="Pfam" id="PF01039">
    <property type="entry name" value="Carboxyl_trans"/>
    <property type="match status" value="1"/>
</dbReference>
<reference evidence="3 4" key="1">
    <citation type="submission" date="2020-04" db="EMBL/GenBank/DDBJ databases">
        <authorList>
            <consortium name="Desulfovibrio sp. FSS-1 genome sequencing consortium"/>
            <person name="Shimoshige H."/>
            <person name="Kobayashi H."/>
            <person name="Maekawa T."/>
        </authorList>
    </citation>
    <scope>NUCLEOTIDE SEQUENCE [LARGE SCALE GENOMIC DNA]</scope>
    <source>
        <strain evidence="3 4">SIID29052-01</strain>
    </source>
</reference>
<dbReference type="PRINTS" id="PR01070">
    <property type="entry name" value="ACCCTRFRASEB"/>
</dbReference>
<feature type="domain" description="CoA carboxyltransferase N-terminal" evidence="2">
    <location>
        <begin position="1"/>
        <end position="240"/>
    </location>
</feature>
<dbReference type="GO" id="GO:0016831">
    <property type="term" value="F:carboxy-lyase activity"/>
    <property type="evidence" value="ECO:0007669"/>
    <property type="project" value="InterPro"/>
</dbReference>
<dbReference type="PROSITE" id="PS50980">
    <property type="entry name" value="COA_CT_NTER"/>
    <property type="match status" value="1"/>
</dbReference>
<dbReference type="AlphaFoldDB" id="A0A6V8LJS8"/>
<keyword evidence="1 3" id="KW-0808">Transferase</keyword>
<dbReference type="GO" id="GO:0009317">
    <property type="term" value="C:acetyl-CoA carboxylase complex"/>
    <property type="evidence" value="ECO:0007669"/>
    <property type="project" value="InterPro"/>
</dbReference>
<dbReference type="GO" id="GO:2001295">
    <property type="term" value="P:malonyl-CoA biosynthetic process"/>
    <property type="evidence" value="ECO:0007669"/>
    <property type="project" value="TreeGrafter"/>
</dbReference>
<dbReference type="NCBIfam" id="TIGR03133">
    <property type="entry name" value="malonate_beta"/>
    <property type="match status" value="1"/>
</dbReference>
<dbReference type="InterPro" id="IPR011762">
    <property type="entry name" value="COA_CT_N"/>
</dbReference>
<sequence>MRATRRSYFEATARQRVSGIADPGSFKEICGPTERRTSPSLPFFGLPAAFDDGVVVGDALIGGRPVSLAAQEGRFMGGAFGEVHAAKVAGLLRRALRTRPEAFVFLLDSGGVRLQEANAGEIGVTEIMRAIFDLRHAGVPVIGVVGGSCGSFGGAGIVSGCCDTLIASQEGRMGVSGPEVIETTMGVEAFDSRDRALVWRTTGGKNRRLFGAVSALVEDHIPAFREALLKALDRPASFTLEALAARRAALKARFETYGSAGDALDIWRAMGFDRPEDVPAMDVRDLEARLEPAREETP</sequence>
<proteinExistence type="predicted"/>
<dbReference type="PANTHER" id="PTHR42995">
    <property type="entry name" value="ACETYL-COENZYME A CARBOXYLASE CARBOXYL TRANSFERASE SUBUNIT BETA, CHLOROPLASTIC"/>
    <property type="match status" value="1"/>
</dbReference>
<reference evidence="3 4" key="2">
    <citation type="submission" date="2020-05" db="EMBL/GenBank/DDBJ databases">
        <title>Draft genome sequence of Desulfovibrio sp. strainFSS-1.</title>
        <authorList>
            <person name="Shimoshige H."/>
            <person name="Kobayashi H."/>
            <person name="Maekawa T."/>
        </authorList>
    </citation>
    <scope>NUCLEOTIDE SEQUENCE [LARGE SCALE GENOMIC DNA]</scope>
    <source>
        <strain evidence="3 4">SIID29052-01</strain>
    </source>
</reference>
<dbReference type="NCBIfam" id="NF005530">
    <property type="entry name" value="PRK07189.1"/>
    <property type="match status" value="1"/>
</dbReference>
<dbReference type="InterPro" id="IPR000438">
    <property type="entry name" value="Acetyl_CoA_COase_Trfase_b_su"/>
</dbReference>
<dbReference type="Gene3D" id="3.90.226.10">
    <property type="entry name" value="2-enoyl-CoA Hydratase, Chain A, domain 1"/>
    <property type="match status" value="1"/>
</dbReference>
<dbReference type="RefSeq" id="WP_173081537.1">
    <property type="nucleotide sequence ID" value="NZ_BLTE01000002.1"/>
</dbReference>
<evidence type="ECO:0000259" key="2">
    <source>
        <dbReference type="PROSITE" id="PS50980"/>
    </source>
</evidence>
<dbReference type="InterPro" id="IPR034733">
    <property type="entry name" value="AcCoA_carboxyl_beta"/>
</dbReference>
<dbReference type="PANTHER" id="PTHR42995:SF1">
    <property type="entry name" value="MALONATE DECARBOXYLASE BETA SUBUNIT"/>
    <property type="match status" value="1"/>
</dbReference>
<dbReference type="InterPro" id="IPR029045">
    <property type="entry name" value="ClpP/crotonase-like_dom_sf"/>
</dbReference>
<dbReference type="InterPro" id="IPR017556">
    <property type="entry name" value="Malonate_beta"/>
</dbReference>
<dbReference type="Proteomes" id="UP000494245">
    <property type="component" value="Unassembled WGS sequence"/>
</dbReference>
<accession>A0A6V8LJS8</accession>
<organism evidence="3 4">
    <name type="scientific">Fundidesulfovibrio magnetotacticus</name>
    <dbReference type="NCBI Taxonomy" id="2730080"/>
    <lineage>
        <taxon>Bacteria</taxon>
        <taxon>Pseudomonadati</taxon>
        <taxon>Thermodesulfobacteriota</taxon>
        <taxon>Desulfovibrionia</taxon>
        <taxon>Desulfovibrionales</taxon>
        <taxon>Desulfovibrionaceae</taxon>
        <taxon>Fundidesulfovibrio</taxon>
    </lineage>
</organism>
<protein>
    <submittedName>
        <fullName evidence="3">Malonyl-S-ACP:biotin-protein carboxyltransferase MADC</fullName>
        <ecNumber evidence="3">2.1.3.10</ecNumber>
    </submittedName>
</protein>
<dbReference type="GO" id="GO:0016740">
    <property type="term" value="F:transferase activity"/>
    <property type="evidence" value="ECO:0007669"/>
    <property type="project" value="UniProtKB-KW"/>
</dbReference>
<gene>
    <name evidence="3" type="primary">madC</name>
    <name evidence="3" type="ORF">NNJEOMEG_00801</name>
</gene>